<keyword evidence="2" id="KW-1185">Reference proteome</keyword>
<name>A0ACC1TMF4_9AGAR</name>
<evidence type="ECO:0000313" key="2">
    <source>
        <dbReference type="Proteomes" id="UP001163835"/>
    </source>
</evidence>
<organism evidence="1 2">
    <name type="scientific">Lentinula aff. lateritia</name>
    <dbReference type="NCBI Taxonomy" id="2804960"/>
    <lineage>
        <taxon>Eukaryota</taxon>
        <taxon>Fungi</taxon>
        <taxon>Dikarya</taxon>
        <taxon>Basidiomycota</taxon>
        <taxon>Agaricomycotina</taxon>
        <taxon>Agaricomycetes</taxon>
        <taxon>Agaricomycetidae</taxon>
        <taxon>Agaricales</taxon>
        <taxon>Marasmiineae</taxon>
        <taxon>Omphalotaceae</taxon>
        <taxon>Lentinula</taxon>
    </lineage>
</organism>
<evidence type="ECO:0000313" key="1">
    <source>
        <dbReference type="EMBL" id="KAJ3805786.1"/>
    </source>
</evidence>
<proteinExistence type="predicted"/>
<dbReference type="Proteomes" id="UP001163835">
    <property type="component" value="Unassembled WGS sequence"/>
</dbReference>
<reference evidence="1" key="1">
    <citation type="submission" date="2022-09" db="EMBL/GenBank/DDBJ databases">
        <title>A Global Phylogenomic Analysis of the Shiitake Genus Lentinula.</title>
        <authorList>
            <consortium name="DOE Joint Genome Institute"/>
            <person name="Sierra-Patev S."/>
            <person name="Min B."/>
            <person name="Naranjo-Ortiz M."/>
            <person name="Looney B."/>
            <person name="Konkel Z."/>
            <person name="Slot J.C."/>
            <person name="Sakamoto Y."/>
            <person name="Steenwyk J.L."/>
            <person name="Rokas A."/>
            <person name="Carro J."/>
            <person name="Camarero S."/>
            <person name="Ferreira P."/>
            <person name="Molpeceres G."/>
            <person name="Ruiz-Duenas F.J."/>
            <person name="Serrano A."/>
            <person name="Henrissat B."/>
            <person name="Drula E."/>
            <person name="Hughes K.W."/>
            <person name="Mata J.L."/>
            <person name="Ishikawa N.K."/>
            <person name="Vargas-Isla R."/>
            <person name="Ushijima S."/>
            <person name="Smith C.A."/>
            <person name="Ahrendt S."/>
            <person name="Andreopoulos W."/>
            <person name="He G."/>
            <person name="Labutti K."/>
            <person name="Lipzen A."/>
            <person name="Ng V."/>
            <person name="Riley R."/>
            <person name="Sandor L."/>
            <person name="Barry K."/>
            <person name="Martinez A.T."/>
            <person name="Xiao Y."/>
            <person name="Gibbons J.G."/>
            <person name="Terashima K."/>
            <person name="Grigoriev I.V."/>
            <person name="Hibbett D.S."/>
        </authorList>
    </citation>
    <scope>NUCLEOTIDE SEQUENCE</scope>
    <source>
        <strain evidence="1">TMI1499</strain>
    </source>
</reference>
<comment type="caution">
    <text evidence="1">The sequence shown here is derived from an EMBL/GenBank/DDBJ whole genome shotgun (WGS) entry which is preliminary data.</text>
</comment>
<dbReference type="EMBL" id="MU795530">
    <property type="protein sequence ID" value="KAJ3805786.1"/>
    <property type="molecule type" value="Genomic_DNA"/>
</dbReference>
<gene>
    <name evidence="1" type="ORF">F5876DRAFT_51256</name>
</gene>
<sequence>MASPSRDHVHYFFAEAHVLTSEAKFVINALPNAEMRAVESLVHKLYAVPSILRDIDDTSSNPDELEHLGDYRLWRDIRKDTLEAYQKIFKYLEDNELLDMSDNIQRLCLYVVFHPRIQQSLRRTADAWNHHQIRTAGHKTPIALYELSREHAKTRGYWTGDPGDNVETASHPSYGLEDELEQGAPGDHQVSEEDGDDIRVNENEDITDVHSILTGMGFDIEQEDGNWGIEVYCEAVLKLKVYVEAQL</sequence>
<protein>
    <submittedName>
        <fullName evidence="1">Uncharacterized protein</fullName>
    </submittedName>
</protein>
<accession>A0ACC1TMF4</accession>